<evidence type="ECO:0000313" key="2">
    <source>
        <dbReference type="EMBL" id="CAF0813554.1"/>
    </source>
</evidence>
<dbReference type="OrthoDB" id="10009428at2759"/>
<organism evidence="2 3">
    <name type="scientific">Adineta ricciae</name>
    <name type="common">Rotifer</name>
    <dbReference type="NCBI Taxonomy" id="249248"/>
    <lineage>
        <taxon>Eukaryota</taxon>
        <taxon>Metazoa</taxon>
        <taxon>Spiralia</taxon>
        <taxon>Gnathifera</taxon>
        <taxon>Rotifera</taxon>
        <taxon>Eurotatoria</taxon>
        <taxon>Bdelloidea</taxon>
        <taxon>Adinetida</taxon>
        <taxon>Adinetidae</taxon>
        <taxon>Adineta</taxon>
    </lineage>
</organism>
<sequence length="668" mass="75721">MNDTVDSVYRFVTDQSSTAYSKMNSFVSSLRRRLDKVLTATASPNSSPTHSSSLASRDGEILLLKDTITDAYLMLAMIDNDNKNSINAHYELKEYLHAAENLQRQSCSPATARRLITEIRSLMSLSHSDEYYSSNSKYDQNKRPEKNLNVYDTLSKHRPLARSNPNVQNVSNPVETGKPAHIQRHSLRSSMRNLLKRRTIKIPSKKFLGPSTDSQTPHIYESLDTPSPDLTPPLDTPSSAPEPSFAASPIIKSSYLLPSSIVVLDHFTTNLYLVVNSTLNQLLVVFGSTKIHTIKLYDTNGRKIHNNDLILQYRFEDLHGYKLLSSALNNNSENRLIVNEIRVYVTESLDETSSNQTLKQRLLFFDQNGHYMSASKRLPITNELLFVDVDRLSPSIFAYDGLNLINLDRNWSTNVEHIDSIAAGSNFLVCLHTKTNQISIYNSQTGSFIYRWLISTKNIHHLQTVSLCVSRQDLIYALVWNCDVHPVNNLVLVFDQEGQLRREYYVPNRILPNMHGSYTYDMTLGGGGGGGAAAVAAHQTPNPFANLIRRSTTKPTPQTLAWMQQQAMWNPNGQHHPHMWPANSSGHQRSPMQPIYHRGMGRSYEMYHHSQQQQQHDDNTLFHARFIAITDDDTLILSNIIDLGLDEETQETAVVNVSRKILFFHIEP</sequence>
<gene>
    <name evidence="2" type="ORF">EDS130_LOCUS5478</name>
</gene>
<dbReference type="SUPFAM" id="SSF50998">
    <property type="entry name" value="Quinoprotein alcohol dehydrogenase-like"/>
    <property type="match status" value="1"/>
</dbReference>
<dbReference type="AlphaFoldDB" id="A0A813TLT4"/>
<evidence type="ECO:0000313" key="3">
    <source>
        <dbReference type="Proteomes" id="UP000663852"/>
    </source>
</evidence>
<name>A0A813TLT4_ADIRI</name>
<dbReference type="InterPro" id="IPR011047">
    <property type="entry name" value="Quinoprotein_ADH-like_sf"/>
</dbReference>
<dbReference type="EMBL" id="CAJNOJ010000015">
    <property type="protein sequence ID" value="CAF0813554.1"/>
    <property type="molecule type" value="Genomic_DNA"/>
</dbReference>
<accession>A0A813TLT4</accession>
<reference evidence="2" key="1">
    <citation type="submission" date="2021-02" db="EMBL/GenBank/DDBJ databases">
        <authorList>
            <person name="Nowell W R."/>
        </authorList>
    </citation>
    <scope>NUCLEOTIDE SEQUENCE</scope>
</reference>
<evidence type="ECO:0000256" key="1">
    <source>
        <dbReference type="SAM" id="MobiDB-lite"/>
    </source>
</evidence>
<comment type="caution">
    <text evidence="2">The sequence shown here is derived from an EMBL/GenBank/DDBJ whole genome shotgun (WGS) entry which is preliminary data.</text>
</comment>
<protein>
    <submittedName>
        <fullName evidence="2">Uncharacterized protein</fullName>
    </submittedName>
</protein>
<dbReference type="Proteomes" id="UP000663852">
    <property type="component" value="Unassembled WGS sequence"/>
</dbReference>
<feature type="region of interest" description="Disordered" evidence="1">
    <location>
        <begin position="205"/>
        <end position="243"/>
    </location>
</feature>
<proteinExistence type="predicted"/>